<reference evidence="4 5" key="1">
    <citation type="submission" date="2024-02" db="EMBL/GenBank/DDBJ databases">
        <title>Deinococcus xinjiangensis NBRC 107630.</title>
        <authorList>
            <person name="Ichikawa N."/>
            <person name="Katano-Makiyama Y."/>
            <person name="Hidaka K."/>
        </authorList>
    </citation>
    <scope>NUCLEOTIDE SEQUENCE [LARGE SCALE GENOMIC DNA]</scope>
    <source>
        <strain evidence="4 5">NBRC 107630</strain>
    </source>
</reference>
<dbReference type="InterPro" id="IPR011108">
    <property type="entry name" value="RMMBL"/>
</dbReference>
<dbReference type="EMBL" id="BAABRN010000063">
    <property type="protein sequence ID" value="GAA5503730.1"/>
    <property type="molecule type" value="Genomic_DNA"/>
</dbReference>
<dbReference type="PANTHER" id="PTHR11203:SF37">
    <property type="entry name" value="INTEGRATOR COMPLEX SUBUNIT 11"/>
    <property type="match status" value="1"/>
</dbReference>
<dbReference type="PANTHER" id="PTHR11203">
    <property type="entry name" value="CLEAVAGE AND POLYADENYLATION SPECIFICITY FACTOR FAMILY MEMBER"/>
    <property type="match status" value="1"/>
</dbReference>
<sequence length="558" mass="60476">MACKAGTICHTEAMSFAFLGLGGTDEVGASSYLYLLKEGNLLIDAGLRPGAVGEAALPQLDLLTAHPPACMVLTHAHLDHVAGLPVVIRRFPKLRIYCTEATARLALLVLADTLKVSTEQGYPMFSATEMKRTLERLSPIPYFQRITDHGFAFTLFPSGHLLGAASVLIESGGRTIFHTGDVSNVETPVVTAAWLPKVVQQVDAVVSESTYGDTLLPARKEQVRTFVQAIGETLKAGGRVLIPSFALGRAQEITQILQTAMASGLLPSAPIHLDGLARQMTETYQEMLPLLPQALQNRQKTSGQAVFLSGTVNLVKDARERERIIHTERPAVVIASSGMLHAGASPQYARAWLPQSDNALFVVGYQDAESPGRRLLELQQGGEVLLPDGKGGREAVSAYSRVERFYLSAHADRGGLLGMIARYSPGKVLLTHGELGPRSNMAGYLNSKYEVSLPKAGEVVELQDSGRRRGSFINTSPKKLEALKEKHARAAVQVRYDAENHEVRISLPEKLDGSLFGEGEYTLEVLRGKLSRIKLNQRDEEALAGAAVKSEDESVELE</sequence>
<name>A0ABP9VET7_9DEIO</name>
<comment type="caution">
    <text evidence="4">The sequence shown here is derived from an EMBL/GenBank/DDBJ whole genome shotgun (WGS) entry which is preliminary data.</text>
</comment>
<keyword evidence="5" id="KW-1185">Reference proteome</keyword>
<evidence type="ECO:0000313" key="5">
    <source>
        <dbReference type="Proteomes" id="UP001458946"/>
    </source>
</evidence>
<protein>
    <submittedName>
        <fullName evidence="4">Ribonuclease J</fullName>
    </submittedName>
</protein>
<dbReference type="Gene3D" id="3.40.50.10890">
    <property type="match status" value="1"/>
</dbReference>
<dbReference type="Gene3D" id="3.60.15.10">
    <property type="entry name" value="Ribonuclease Z/Hydroxyacylglutathione hydrolase-like"/>
    <property type="match status" value="1"/>
</dbReference>
<dbReference type="InterPro" id="IPR001279">
    <property type="entry name" value="Metallo-B-lactamas"/>
</dbReference>
<dbReference type="Pfam" id="PF10996">
    <property type="entry name" value="Beta-Casp"/>
    <property type="match status" value="1"/>
</dbReference>
<gene>
    <name evidence="4" type="primary">rnj_2</name>
    <name evidence="4" type="ORF">Dxin01_03491</name>
</gene>
<dbReference type="InterPro" id="IPR050698">
    <property type="entry name" value="MBL"/>
</dbReference>
<dbReference type="Pfam" id="PF07521">
    <property type="entry name" value="RMMBL"/>
    <property type="match status" value="1"/>
</dbReference>
<dbReference type="SUPFAM" id="SSF56281">
    <property type="entry name" value="Metallo-hydrolase/oxidoreductase"/>
    <property type="match status" value="1"/>
</dbReference>
<feature type="domain" description="Metallo-beta-lactamase" evidence="2">
    <location>
        <begin position="28"/>
        <end position="230"/>
    </location>
</feature>
<evidence type="ECO:0000256" key="1">
    <source>
        <dbReference type="ARBA" id="ARBA00022801"/>
    </source>
</evidence>
<keyword evidence="1" id="KW-0378">Hydrolase</keyword>
<evidence type="ECO:0000259" key="3">
    <source>
        <dbReference type="SMART" id="SM01027"/>
    </source>
</evidence>
<dbReference type="SMART" id="SM00849">
    <property type="entry name" value="Lactamase_B"/>
    <property type="match status" value="1"/>
</dbReference>
<evidence type="ECO:0000313" key="4">
    <source>
        <dbReference type="EMBL" id="GAA5503730.1"/>
    </source>
</evidence>
<dbReference type="InterPro" id="IPR036866">
    <property type="entry name" value="RibonucZ/Hydroxyglut_hydro"/>
</dbReference>
<organism evidence="4 5">
    <name type="scientific">Deinococcus xinjiangensis</name>
    <dbReference type="NCBI Taxonomy" id="457454"/>
    <lineage>
        <taxon>Bacteria</taxon>
        <taxon>Thermotogati</taxon>
        <taxon>Deinococcota</taxon>
        <taxon>Deinococci</taxon>
        <taxon>Deinococcales</taxon>
        <taxon>Deinococcaceae</taxon>
        <taxon>Deinococcus</taxon>
    </lineage>
</organism>
<accession>A0ABP9VET7</accession>
<dbReference type="Proteomes" id="UP001458946">
    <property type="component" value="Unassembled WGS sequence"/>
</dbReference>
<dbReference type="SMART" id="SM01027">
    <property type="entry name" value="Beta-Casp"/>
    <property type="match status" value="1"/>
</dbReference>
<dbReference type="Pfam" id="PF00753">
    <property type="entry name" value="Lactamase_B"/>
    <property type="match status" value="1"/>
</dbReference>
<evidence type="ECO:0000259" key="2">
    <source>
        <dbReference type="SMART" id="SM00849"/>
    </source>
</evidence>
<proteinExistence type="predicted"/>
<dbReference type="InterPro" id="IPR022712">
    <property type="entry name" value="Beta_Casp"/>
</dbReference>
<feature type="domain" description="Beta-Casp" evidence="3">
    <location>
        <begin position="250"/>
        <end position="375"/>
    </location>
</feature>
<dbReference type="CDD" id="cd16295">
    <property type="entry name" value="TTHA0252-CPSF-like_MBL-fold"/>
    <property type="match status" value="1"/>
</dbReference>